<reference evidence="13" key="2">
    <citation type="journal article" date="2014" name="BMC Genomics">
        <title>A genomic perspective to assessing quality of mass-reared SIT flies used in Mediterranean fruit fly (Ceratitis capitata) eradication in California.</title>
        <authorList>
            <person name="Calla B."/>
            <person name="Hall B."/>
            <person name="Hou S."/>
            <person name="Geib S.M."/>
        </authorList>
    </citation>
    <scope>NUCLEOTIDE SEQUENCE</scope>
</reference>
<feature type="compositionally biased region" description="Basic and acidic residues" evidence="11">
    <location>
        <begin position="731"/>
        <end position="756"/>
    </location>
</feature>
<dbReference type="GO" id="GO:0071035">
    <property type="term" value="P:nuclear polyadenylation-dependent rRNA catabolic process"/>
    <property type="evidence" value="ECO:0007669"/>
    <property type="project" value="TreeGrafter"/>
</dbReference>
<gene>
    <name evidence="13" type="primary">EXOSX</name>
</gene>
<dbReference type="InterPro" id="IPR012588">
    <property type="entry name" value="Exosome-assoc_fac_Rrp6_N"/>
</dbReference>
<evidence type="ECO:0000256" key="9">
    <source>
        <dbReference type="ARBA" id="ARBA00043957"/>
    </source>
</evidence>
<dbReference type="PANTHER" id="PTHR12124">
    <property type="entry name" value="POLYMYOSITIS/SCLERODERMA AUTOANTIGEN-RELATED"/>
    <property type="match status" value="1"/>
</dbReference>
<comment type="subcellular location">
    <subcellularLocation>
        <location evidence="1">Nucleus</location>
    </subcellularLocation>
</comment>
<dbReference type="InterPro" id="IPR012337">
    <property type="entry name" value="RNaseH-like_sf"/>
</dbReference>
<dbReference type="PROSITE" id="PS50967">
    <property type="entry name" value="HRDC"/>
    <property type="match status" value="1"/>
</dbReference>
<dbReference type="SUPFAM" id="SSF53098">
    <property type="entry name" value="Ribonuclease H-like"/>
    <property type="match status" value="1"/>
</dbReference>
<dbReference type="PANTHER" id="PTHR12124:SF47">
    <property type="entry name" value="EXOSOME COMPONENT 10"/>
    <property type="match status" value="1"/>
</dbReference>
<evidence type="ECO:0000313" key="13">
    <source>
        <dbReference type="EMBL" id="JAB85337.1"/>
    </source>
</evidence>
<dbReference type="GO" id="GO:0000176">
    <property type="term" value="C:nuclear exosome (RNase complex)"/>
    <property type="evidence" value="ECO:0007669"/>
    <property type="project" value="InterPro"/>
</dbReference>
<dbReference type="Pfam" id="PF00570">
    <property type="entry name" value="HRDC"/>
    <property type="match status" value="1"/>
</dbReference>
<dbReference type="GO" id="GO:0071039">
    <property type="term" value="P:nuclear polyadenylation-dependent CUT catabolic process"/>
    <property type="evidence" value="ECO:0007669"/>
    <property type="project" value="TreeGrafter"/>
</dbReference>
<keyword evidence="5" id="KW-0378">Hydrolase</keyword>
<protein>
    <recommendedName>
        <fullName evidence="10">Exosome complex component 10 homolog</fullName>
    </recommendedName>
</protein>
<evidence type="ECO:0000256" key="5">
    <source>
        <dbReference type="ARBA" id="ARBA00022801"/>
    </source>
</evidence>
<name>W8AI20_CERCA</name>
<dbReference type="FunFam" id="3.30.420.10:FF:000059">
    <property type="entry name" value="Exosome complex exonuclease Rrp6"/>
    <property type="match status" value="1"/>
</dbReference>
<keyword evidence="4" id="KW-0479">Metal-binding</keyword>
<comment type="similarity">
    <text evidence="9">Belongs to the exosome component 10/RRP6 family.</text>
</comment>
<dbReference type="Gene3D" id="1.10.150.80">
    <property type="entry name" value="HRDC domain"/>
    <property type="match status" value="1"/>
</dbReference>
<dbReference type="InterPro" id="IPR036397">
    <property type="entry name" value="RNaseH_sf"/>
</dbReference>
<organism evidence="13">
    <name type="scientific">Ceratitis capitata</name>
    <name type="common">Mediterranean fruit fly</name>
    <name type="synonym">Tephritis capitata</name>
    <dbReference type="NCBI Taxonomy" id="7213"/>
    <lineage>
        <taxon>Eukaryota</taxon>
        <taxon>Metazoa</taxon>
        <taxon>Ecdysozoa</taxon>
        <taxon>Arthropoda</taxon>
        <taxon>Hexapoda</taxon>
        <taxon>Insecta</taxon>
        <taxon>Pterygota</taxon>
        <taxon>Neoptera</taxon>
        <taxon>Endopterygota</taxon>
        <taxon>Diptera</taxon>
        <taxon>Brachycera</taxon>
        <taxon>Muscomorpha</taxon>
        <taxon>Tephritoidea</taxon>
        <taxon>Tephritidae</taxon>
        <taxon>Ceratitis</taxon>
        <taxon>Ceratitis</taxon>
    </lineage>
</organism>
<dbReference type="GO" id="GO:0003727">
    <property type="term" value="F:single-stranded RNA binding"/>
    <property type="evidence" value="ECO:0007669"/>
    <property type="project" value="TreeGrafter"/>
</dbReference>
<proteinExistence type="evidence at transcript level"/>
<dbReference type="InterPro" id="IPR010997">
    <property type="entry name" value="HRDC-like_sf"/>
</dbReference>
<feature type="region of interest" description="Disordered" evidence="11">
    <location>
        <begin position="878"/>
        <end position="918"/>
    </location>
</feature>
<feature type="region of interest" description="Disordered" evidence="11">
    <location>
        <begin position="731"/>
        <end position="864"/>
    </location>
</feature>
<evidence type="ECO:0000256" key="11">
    <source>
        <dbReference type="SAM" id="MobiDB-lite"/>
    </source>
</evidence>
<sequence>MAPANATKVAEEIAESAGEEQKKKAKATAIGDFASIEEFTKNGLAEIVEATKAVNFFPQGSARDLYCAYPTFGRVVDEQSHRIFGLVSKVLKWQNVKGNIERRQQDEQFEMLLECNDAMMERLNSNLDDLAGIKKNPQTIVVESHINIESGNRIANGSGAGSWNLKKNEASPIAARLITAKNIARPQIKFKVAVDNSAQTPFIPRLKDKPNSLKPLAILPEYDESGNVSSYLHPYEFELMKWEVPNVQLKRTSPVVPAKMDDTQLIYVDTVPKLNAAVEELSKQREIAIDVEHHSYRTFQGFTCLVQVSSRNKDYLFDALELRDDMHALNTVFTDPKIVKIFHGADMDIEWLQRDLSLYIVNMFDTHQAAKALNYARLSLSYLLKHYCDIEVDKTFQLADWRIRPLPKELVSYARQDTHYLLYIFDRITNDLLDAGHQQANLLRNIYQRSTEICKKRYVKPHITADSHMDLYRKSKRVFDNRQLYAMREVFQWRDTTARQEDESYGYVLPNHMLLQISESLPREMQGILACCNPIPPLVRQNLHVLHQIVLRAREQPLVKPVPETETIHRVASNNTKDYNSKLYCPHDLSHNEEFRDDLPTLLNFTKTPTQPLPIKINVKLAKPVLKIYETPEPSDEDEDQRKQKQLQNGIKFVSPYQRYRAMLPLIEKQKAEEAAHIEAENKKRQLCPAANSVPAKAEVEIKNEPAEEDEYSMPIKEILKRTHEEAIAKKLKAKRAEEPSAKRFKTETPIDDKLKFVNLPPTKKELREAKKSAPASRPLQQPVVNTTTVVDKSNSSAHTISDDSDSGPEELPSTSYASPSMQTNSVNRQQQQRQSGKKKFKNKNMKNRNNPNQSSNKPIDVKNFDYKNVDFKKFQGGAQRAKGMELKPQFHGKGNSNKNNNKKFNKLFTFSNVKGKK</sequence>
<dbReference type="InterPro" id="IPR044876">
    <property type="entry name" value="HRDC_dom_sf"/>
</dbReference>
<feature type="compositionally biased region" description="Polar residues" evidence="11">
    <location>
        <begin position="779"/>
        <end position="800"/>
    </location>
</feature>
<keyword evidence="8" id="KW-0539">Nucleus</keyword>
<evidence type="ECO:0000256" key="8">
    <source>
        <dbReference type="ARBA" id="ARBA00023242"/>
    </source>
</evidence>
<feature type="compositionally biased region" description="Polar residues" evidence="11">
    <location>
        <begin position="813"/>
        <end position="828"/>
    </location>
</feature>
<dbReference type="EMBL" id="GAMC01021218">
    <property type="protein sequence ID" value="JAB85337.1"/>
    <property type="molecule type" value="mRNA"/>
</dbReference>
<dbReference type="InterPro" id="IPR045092">
    <property type="entry name" value="Rrp6-like"/>
</dbReference>
<dbReference type="GO" id="GO:0071036">
    <property type="term" value="P:nuclear polyadenylation-dependent snoRNA catabolic process"/>
    <property type="evidence" value="ECO:0007669"/>
    <property type="project" value="TreeGrafter"/>
</dbReference>
<feature type="domain" description="HRDC" evidence="12">
    <location>
        <begin position="480"/>
        <end position="560"/>
    </location>
</feature>
<dbReference type="Gene3D" id="3.30.420.10">
    <property type="entry name" value="Ribonuclease H-like superfamily/Ribonuclease H"/>
    <property type="match status" value="1"/>
</dbReference>
<evidence type="ECO:0000256" key="10">
    <source>
        <dbReference type="ARBA" id="ARBA00070365"/>
    </source>
</evidence>
<dbReference type="AlphaFoldDB" id="W8AI20"/>
<feature type="compositionally biased region" description="Low complexity" evidence="11">
    <location>
        <begin position="907"/>
        <end position="918"/>
    </location>
</feature>
<evidence type="ECO:0000256" key="7">
    <source>
        <dbReference type="ARBA" id="ARBA00022839"/>
    </source>
</evidence>
<feature type="compositionally biased region" description="Basic residues" evidence="11">
    <location>
        <begin position="836"/>
        <end position="847"/>
    </location>
</feature>
<keyword evidence="2" id="KW-0698">rRNA processing</keyword>
<dbReference type="GO" id="GO:0000175">
    <property type="term" value="F:3'-5'-RNA exonuclease activity"/>
    <property type="evidence" value="ECO:0007669"/>
    <property type="project" value="InterPro"/>
</dbReference>
<feature type="compositionally biased region" description="Low complexity" evidence="11">
    <location>
        <begin position="848"/>
        <end position="858"/>
    </location>
</feature>
<keyword evidence="3" id="KW-0540">Nuclease</keyword>
<dbReference type="GO" id="GO:0071038">
    <property type="term" value="P:TRAMP-dependent tRNA surveillance pathway"/>
    <property type="evidence" value="ECO:0007669"/>
    <property type="project" value="TreeGrafter"/>
</dbReference>
<dbReference type="Pfam" id="PF01612">
    <property type="entry name" value="DNA_pol_A_exo1"/>
    <property type="match status" value="1"/>
</dbReference>
<evidence type="ECO:0000256" key="4">
    <source>
        <dbReference type="ARBA" id="ARBA00022723"/>
    </source>
</evidence>
<dbReference type="GO" id="GO:0071044">
    <property type="term" value="P:histone mRNA catabolic process"/>
    <property type="evidence" value="ECO:0007669"/>
    <property type="project" value="TreeGrafter"/>
</dbReference>
<accession>W8AI20</accession>
<dbReference type="OrthoDB" id="2250022at2759"/>
<evidence type="ECO:0000256" key="3">
    <source>
        <dbReference type="ARBA" id="ARBA00022722"/>
    </source>
</evidence>
<dbReference type="SUPFAM" id="SSF47819">
    <property type="entry name" value="HRDC-like"/>
    <property type="match status" value="1"/>
</dbReference>
<dbReference type="GO" id="GO:0071037">
    <property type="term" value="P:nuclear polyadenylation-dependent snRNA catabolic process"/>
    <property type="evidence" value="ECO:0007669"/>
    <property type="project" value="TreeGrafter"/>
</dbReference>
<evidence type="ECO:0000256" key="2">
    <source>
        <dbReference type="ARBA" id="ARBA00022552"/>
    </source>
</evidence>
<dbReference type="GO" id="GO:0005730">
    <property type="term" value="C:nucleolus"/>
    <property type="evidence" value="ECO:0007669"/>
    <property type="project" value="TreeGrafter"/>
</dbReference>
<dbReference type="SMART" id="SM00341">
    <property type="entry name" value="HRDC"/>
    <property type="match status" value="1"/>
</dbReference>
<dbReference type="InterPro" id="IPR049559">
    <property type="entry name" value="Rrp6p-like_exo"/>
</dbReference>
<dbReference type="InterPro" id="IPR002562">
    <property type="entry name" value="3'-5'_exonuclease_dom"/>
</dbReference>
<keyword evidence="7" id="KW-0269">Exonuclease</keyword>
<dbReference type="FunFam" id="1.10.150.80:FF:000001">
    <property type="entry name" value="Putative exosome component 10"/>
    <property type="match status" value="1"/>
</dbReference>
<dbReference type="GO" id="GO:0071040">
    <property type="term" value="P:nuclear polyadenylation-dependent antisense transcript catabolic process"/>
    <property type="evidence" value="ECO:0007669"/>
    <property type="project" value="TreeGrafter"/>
</dbReference>
<feature type="compositionally biased region" description="Basic and acidic residues" evidence="11">
    <location>
        <begin position="763"/>
        <end position="772"/>
    </location>
</feature>
<dbReference type="SMART" id="SM00474">
    <property type="entry name" value="35EXOc"/>
    <property type="match status" value="1"/>
</dbReference>
<evidence type="ECO:0000259" key="12">
    <source>
        <dbReference type="PROSITE" id="PS50967"/>
    </source>
</evidence>
<keyword evidence="6" id="KW-0271">Exosome</keyword>
<dbReference type="CDD" id="cd06147">
    <property type="entry name" value="Rrp6p_like_exo"/>
    <property type="match status" value="1"/>
</dbReference>
<dbReference type="Pfam" id="PF08066">
    <property type="entry name" value="PMC2NT"/>
    <property type="match status" value="1"/>
</dbReference>
<dbReference type="GO" id="GO:0000166">
    <property type="term" value="F:nucleotide binding"/>
    <property type="evidence" value="ECO:0007669"/>
    <property type="project" value="InterPro"/>
</dbReference>
<evidence type="ECO:0000256" key="6">
    <source>
        <dbReference type="ARBA" id="ARBA00022835"/>
    </source>
</evidence>
<dbReference type="InterPro" id="IPR002121">
    <property type="entry name" value="HRDC_dom"/>
</dbReference>
<dbReference type="GO" id="GO:0000467">
    <property type="term" value="P:exonucleolytic trimming to generate mature 3'-end of 5.8S rRNA from tricistronic rRNA transcript (SSU-rRNA, 5.8S rRNA, LSU-rRNA)"/>
    <property type="evidence" value="ECO:0007669"/>
    <property type="project" value="InterPro"/>
</dbReference>
<dbReference type="GO" id="GO:0046872">
    <property type="term" value="F:metal ion binding"/>
    <property type="evidence" value="ECO:0007669"/>
    <property type="project" value="UniProtKB-KW"/>
</dbReference>
<evidence type="ECO:0000256" key="1">
    <source>
        <dbReference type="ARBA" id="ARBA00004123"/>
    </source>
</evidence>
<dbReference type="GO" id="GO:0071051">
    <property type="term" value="P:poly(A)-dependent snoRNA 3'-end processing"/>
    <property type="evidence" value="ECO:0007669"/>
    <property type="project" value="TreeGrafter"/>
</dbReference>
<reference evidence="13" key="1">
    <citation type="submission" date="2013-07" db="EMBL/GenBank/DDBJ databases">
        <authorList>
            <person name="Geib S."/>
        </authorList>
    </citation>
    <scope>NUCLEOTIDE SEQUENCE</scope>
</reference>